<keyword evidence="1" id="KW-0548">Nucleotidyltransferase</keyword>
<evidence type="ECO:0000313" key="1">
    <source>
        <dbReference type="EMBL" id="VVC27779.1"/>
    </source>
</evidence>
<accession>A0A5E4M6Y8</accession>
<gene>
    <name evidence="1" type="ORF">CINCED_3A002854</name>
</gene>
<dbReference type="EMBL" id="CABPRJ010000476">
    <property type="protein sequence ID" value="VVC27779.1"/>
    <property type="molecule type" value="Genomic_DNA"/>
</dbReference>
<name>A0A5E4M6Y8_9HEMI</name>
<protein>
    <submittedName>
        <fullName evidence="1">Reverse transcriptase domain</fullName>
    </submittedName>
</protein>
<sequence>MKMLDEVSSTHIHRLLTNIWEKEELPEGWNVAVVCPIHKKGDPQICNNYRGIALLNLVYKILSYCILDRVKPIAEEILGDYQGGFRPNMSTTDQIFSLRQIIEKSWEFNKSILSVAAAVALASVAAADVVDFDIPSASHQQRLIRHLRLLQHSCQYFKQLGGLLDHLVDAFTVALVTISVILATWYPDFIPLVSYRRVGSQVGNVSSRQF</sequence>
<dbReference type="AlphaFoldDB" id="A0A5E4M6Y8"/>
<proteinExistence type="predicted"/>
<keyword evidence="1" id="KW-0808">Transferase</keyword>
<dbReference type="InterPro" id="IPR043502">
    <property type="entry name" value="DNA/RNA_pol_sf"/>
</dbReference>
<evidence type="ECO:0000313" key="2">
    <source>
        <dbReference type="Proteomes" id="UP000325440"/>
    </source>
</evidence>
<dbReference type="OrthoDB" id="6627741at2759"/>
<organism evidence="1 2">
    <name type="scientific">Cinara cedri</name>
    <dbReference type="NCBI Taxonomy" id="506608"/>
    <lineage>
        <taxon>Eukaryota</taxon>
        <taxon>Metazoa</taxon>
        <taxon>Ecdysozoa</taxon>
        <taxon>Arthropoda</taxon>
        <taxon>Hexapoda</taxon>
        <taxon>Insecta</taxon>
        <taxon>Pterygota</taxon>
        <taxon>Neoptera</taxon>
        <taxon>Paraneoptera</taxon>
        <taxon>Hemiptera</taxon>
        <taxon>Sternorrhyncha</taxon>
        <taxon>Aphidomorpha</taxon>
        <taxon>Aphidoidea</taxon>
        <taxon>Aphididae</taxon>
        <taxon>Lachninae</taxon>
        <taxon>Cinara</taxon>
    </lineage>
</organism>
<reference evidence="1 2" key="1">
    <citation type="submission" date="2019-08" db="EMBL/GenBank/DDBJ databases">
        <authorList>
            <person name="Alioto T."/>
            <person name="Alioto T."/>
            <person name="Gomez Garrido J."/>
        </authorList>
    </citation>
    <scope>NUCLEOTIDE SEQUENCE [LARGE SCALE GENOMIC DNA]</scope>
</reference>
<dbReference type="SUPFAM" id="SSF56672">
    <property type="entry name" value="DNA/RNA polymerases"/>
    <property type="match status" value="1"/>
</dbReference>
<dbReference type="Proteomes" id="UP000325440">
    <property type="component" value="Unassembled WGS sequence"/>
</dbReference>
<dbReference type="GO" id="GO:0003964">
    <property type="term" value="F:RNA-directed DNA polymerase activity"/>
    <property type="evidence" value="ECO:0007669"/>
    <property type="project" value="UniProtKB-KW"/>
</dbReference>
<keyword evidence="1" id="KW-0695">RNA-directed DNA polymerase</keyword>
<keyword evidence="2" id="KW-1185">Reference proteome</keyword>
<dbReference type="PANTHER" id="PTHR19446">
    <property type="entry name" value="REVERSE TRANSCRIPTASES"/>
    <property type="match status" value="1"/>
</dbReference>